<dbReference type="PROSITE" id="PS51444">
    <property type="entry name" value="FH2"/>
    <property type="match status" value="1"/>
</dbReference>
<feature type="compositionally biased region" description="Polar residues" evidence="1">
    <location>
        <begin position="1602"/>
        <end position="1611"/>
    </location>
</feature>
<evidence type="ECO:0000256" key="1">
    <source>
        <dbReference type="SAM" id="MobiDB-lite"/>
    </source>
</evidence>
<dbReference type="Gene3D" id="1.20.58.2220">
    <property type="entry name" value="Formin, FH2 domain"/>
    <property type="match status" value="1"/>
</dbReference>
<reference evidence="4 5" key="1">
    <citation type="journal article" date="2005" name="Science">
        <title>Genome sequence of Theileria parva, a bovine pathogen that transforms lymphocytes.</title>
        <authorList>
            <person name="Gardner M.J."/>
            <person name="Bishop R."/>
            <person name="Shah T."/>
            <person name="de Villiers E.P."/>
            <person name="Carlton J.M."/>
            <person name="Hall N."/>
            <person name="Ren Q."/>
            <person name="Paulsen I.T."/>
            <person name="Pain A."/>
            <person name="Berriman M."/>
            <person name="Wilson R.J.M."/>
            <person name="Sato S."/>
            <person name="Ralph S.A."/>
            <person name="Mann D.J."/>
            <person name="Xiong Z."/>
            <person name="Shallom S.J."/>
            <person name="Weidman J."/>
            <person name="Jiang L."/>
            <person name="Lynn J."/>
            <person name="Weaver B."/>
            <person name="Shoaibi A."/>
            <person name="Domingo A.R."/>
            <person name="Wasawo D."/>
            <person name="Crabtree J."/>
            <person name="Wortman J.R."/>
            <person name="Haas B."/>
            <person name="Angiuoli S.V."/>
            <person name="Creasy T.H."/>
            <person name="Lu C."/>
            <person name="Suh B."/>
            <person name="Silva J.C."/>
            <person name="Utterback T.R."/>
            <person name="Feldblyum T.V."/>
            <person name="Pertea M."/>
            <person name="Allen J."/>
            <person name="Nierman W.C."/>
            <person name="Taracha E.L.N."/>
            <person name="Salzberg S.L."/>
            <person name="White O.R."/>
            <person name="Fitzhugh H.A."/>
            <person name="Morzaria S."/>
            <person name="Venter J.C."/>
            <person name="Fraser C.M."/>
            <person name="Nene V."/>
        </authorList>
    </citation>
    <scope>NUCLEOTIDE SEQUENCE [LARGE SCALE GENOMIC DNA]</scope>
    <source>
        <strain evidence="4 5">Muguga</strain>
    </source>
</reference>
<evidence type="ECO:0000256" key="2">
    <source>
        <dbReference type="SAM" id="Phobius"/>
    </source>
</evidence>
<feature type="compositionally biased region" description="Polar residues" evidence="1">
    <location>
        <begin position="852"/>
        <end position="865"/>
    </location>
</feature>
<dbReference type="EMBL" id="AAGK01000005">
    <property type="protein sequence ID" value="EAN30972.1"/>
    <property type="molecule type" value="Genomic_DNA"/>
</dbReference>
<keyword evidence="2" id="KW-1133">Transmembrane helix</keyword>
<dbReference type="PANTHER" id="PTHR45725:SF3">
    <property type="entry name" value="DELPHILIN"/>
    <property type="match status" value="1"/>
</dbReference>
<sequence>MKSNKVISGLDKNYVKQNKQRNNANSMLLVKNENVTPLIQCINYNVFSIRTPWKYISKENTLRNNIHELLTFFKILQKLLNKYFLQYNLNTQLTERGSDDTSEHDANHKKLYPEKYTEGLSKYKEGIGREGLIVKRIVYADKDEYGLDSEDEDLELDSRLNYLISFCNNIYNKINILFEPIVDNKENKSAILKLKENEDDRNLIYINNKYYSIRHFGCDLPSLNYQKYVILDLCSYNHIGVYDNFEYMYEFMGQIISLPMNDKYIPTLTYILKVVSVALFWINFDSRDNLIILNYNNINFNIMLIYACIMIATGTETSELESKLLNTLTWRKKVNTGGAPNNENIPMMYPLLKWPTCYKRYLSYYKQLNNSVKNILKPKAFGEKGKDLEKSSKESGKHKKDPGKHSKDCGKHIKESDRRKSTDSRDGTCTPTNGLDMNYILNNTTSLYTKKSCLLNNIIMINTLIPQYNIDIEIYQINDYNNSMYNYSDTTGNSGAGTNSVLETNRTKEEDAWSNSLKLDSNTSCKYYNSIFFKNYKCNGSEEDNAQGTEPDPTRANDNIKLISCPYNYNVTTTNASAPGTSGLLSSLNVTHQSNKSSGTKSLESDVVIYNYNNSGLVLEDDIIVVFVVNKNKLNRKSIGSYSFNTNMLTNMTMQLTKYDLDIWEQNNNILLLNNVKIIINTTDLETANLKIPKSLATKKSSKQSKSDATKTDVTKSDVTKSPLLKHDALLDELDGTEMTDRDLCKPPSYEVDAYSIVYGSVMNFINNHIKKIDMKECENLMKLTGHNKETCILALKICNNFSNAMNLLIKLNKPYHNNYYYNNIANDYYNNINIQDDHQFINHMSKLQISEPPSETHGSVQSGDTGDKPGNLGDMGDISLFENINNENLLKLLNYNSKVITHNITNLQLHQFITSDTNCTHSTSVSDVMVTGNQLNNTYPPQVASKAGSIHAFRTMASDKSSLTVGTDTAKLGETATTKSVDGSTGKVAEVTPIRIDSSFNNLELIKSVPVKSVPSVQVSGVPSVLTGDIPVQSSLTTQPCAEEDKEVLLTTRLDSNISSPVNAAVAKTPSSSSSSSTVVEVKDITLTTTIAVPDKLTPESKALDGEGKPGDDKSKIMDKDKESDKTKEADKRVPKAPEKIEERMVKKAPPPPPVSKAAGKAPPPVPKKGGKIPPPIPKGSMKSVKRVLPLGVKLHWKPLNKFNDTIFSSIHESDIYNEELIDTMTIKKLFSRTNTSSTNLSKMGTTDLSDKNKAENDPSSTKKTKLIEILDNKRVQNLSIILRFNSYEDYLTLLKNVNNLVYINIHTNKLKNTDNSGDSGDTAACLAGDIFANLNDTVVMDNITKLYIVYPNSNEIESLMNSYKANSNLEEYRLVERMLLEILLRENMHCKIKLCKYLIDLKHQLNLINEQLSIYKLAIEEIKTSRVLPLILNIILQYGNFVNYGSIKAEKGFTLSSTIKLMDFKTQDNLLSSLHYLIINLYIKLYKNATEPTDTKGETSPNGATPSTGDKDETNGNTPTTENNSAGDELVDISNDLLCINMKLTNVLRAEKISSGDINTILKDLSNELVNIISLLNSTNTSTVTSAKDATANANKDNNPKTGDSTKTADNAAKDVDSVEIMNNVVHVCKNKLNEINVEKNEIYNQIKNVWIYLGEDVSSITKTASGGVGEELSNLENIFKILSELIKCIIKVFNDIKAKPTKYLIVLSNEEDKQLFLKLFMDNKSLNNYNKMKNKRPKHNLTLK</sequence>
<feature type="transmembrane region" description="Helical" evidence="2">
    <location>
        <begin position="264"/>
        <end position="284"/>
    </location>
</feature>
<accession>Q4N0B2</accession>
<dbReference type="InterPro" id="IPR042201">
    <property type="entry name" value="FH2_Formin_sf"/>
</dbReference>
<feature type="compositionally biased region" description="Basic and acidic residues" evidence="1">
    <location>
        <begin position="403"/>
        <end position="426"/>
    </location>
</feature>
<feature type="region of interest" description="Disordered" evidence="1">
    <location>
        <begin position="1238"/>
        <end position="1264"/>
    </location>
</feature>
<dbReference type="STRING" id="5875.Q4N0B2"/>
<dbReference type="SMART" id="SM01326">
    <property type="entry name" value="PTEN_C2"/>
    <property type="match status" value="1"/>
</dbReference>
<feature type="region of interest" description="Disordered" evidence="1">
    <location>
        <begin position="852"/>
        <end position="873"/>
    </location>
</feature>
<feature type="region of interest" description="Disordered" evidence="1">
    <location>
        <begin position="386"/>
        <end position="428"/>
    </location>
</feature>
<feature type="transmembrane region" description="Helical" evidence="2">
    <location>
        <begin position="296"/>
        <end position="314"/>
    </location>
</feature>
<dbReference type="eggNOG" id="KOG1923">
    <property type="taxonomic scope" value="Eukaryota"/>
</dbReference>
<dbReference type="KEGG" id="tpv:TP03_0237"/>
<dbReference type="SUPFAM" id="SSF101447">
    <property type="entry name" value="Formin homology 2 domain (FH2 domain)"/>
    <property type="match status" value="1"/>
</dbReference>
<feature type="compositionally biased region" description="Pro residues" evidence="1">
    <location>
        <begin position="1163"/>
        <end position="1179"/>
    </location>
</feature>
<proteinExistence type="predicted"/>
<protein>
    <recommendedName>
        <fullName evidence="3">FH2 domain-containing protein</fullName>
    </recommendedName>
</protein>
<keyword evidence="5" id="KW-1185">Reference proteome</keyword>
<name>Q4N0B2_THEPA</name>
<feature type="compositionally biased region" description="Polar residues" evidence="1">
    <location>
        <begin position="1238"/>
        <end position="1249"/>
    </location>
</feature>
<evidence type="ECO:0000313" key="4">
    <source>
        <dbReference type="EMBL" id="EAN30972.1"/>
    </source>
</evidence>
<feature type="domain" description="FH2" evidence="3">
    <location>
        <begin position="1183"/>
        <end position="1718"/>
    </location>
</feature>
<feature type="region of interest" description="Disordered" evidence="1">
    <location>
        <begin position="1099"/>
        <end position="1182"/>
    </location>
</feature>
<dbReference type="VEuPathDB" id="PiroplasmaDB:TpMuguga_03g00237"/>
<dbReference type="GeneID" id="3500181"/>
<keyword evidence="2" id="KW-0472">Membrane</keyword>
<organism evidence="4 5">
    <name type="scientific">Theileria parva</name>
    <name type="common">East coast fever infection agent</name>
    <dbReference type="NCBI Taxonomy" id="5875"/>
    <lineage>
        <taxon>Eukaryota</taxon>
        <taxon>Sar</taxon>
        <taxon>Alveolata</taxon>
        <taxon>Apicomplexa</taxon>
        <taxon>Aconoidasida</taxon>
        <taxon>Piroplasmida</taxon>
        <taxon>Theileriidae</taxon>
        <taxon>Theileria</taxon>
    </lineage>
</organism>
<dbReference type="InterPro" id="IPR015425">
    <property type="entry name" value="FH2_Formin"/>
</dbReference>
<feature type="compositionally biased region" description="Low complexity" evidence="1">
    <location>
        <begin position="1517"/>
        <end position="1526"/>
    </location>
</feature>
<dbReference type="PANTHER" id="PTHR45725">
    <property type="entry name" value="FORMIN HOMOLOGY 2 FAMILY MEMBER"/>
    <property type="match status" value="1"/>
</dbReference>
<dbReference type="Proteomes" id="UP000001949">
    <property type="component" value="Unassembled WGS sequence"/>
</dbReference>
<feature type="region of interest" description="Disordered" evidence="1">
    <location>
        <begin position="1586"/>
        <end position="1612"/>
    </location>
</feature>
<dbReference type="InterPro" id="IPR051425">
    <property type="entry name" value="Formin_Homology"/>
</dbReference>
<evidence type="ECO:0000259" key="3">
    <source>
        <dbReference type="PROSITE" id="PS51444"/>
    </source>
</evidence>
<feature type="compositionally biased region" description="Basic and acidic residues" evidence="1">
    <location>
        <begin position="1099"/>
        <end position="1147"/>
    </location>
</feature>
<feature type="region of interest" description="Disordered" evidence="1">
    <location>
        <begin position="1494"/>
        <end position="1530"/>
    </location>
</feature>
<dbReference type="InterPro" id="IPR014020">
    <property type="entry name" value="Tensin_C2-dom"/>
</dbReference>
<dbReference type="OMA" id="WPPSYKR"/>
<dbReference type="Pfam" id="PF02181">
    <property type="entry name" value="FH2"/>
    <property type="match status" value="1"/>
</dbReference>
<evidence type="ECO:0000313" key="5">
    <source>
        <dbReference type="Proteomes" id="UP000001949"/>
    </source>
</evidence>
<feature type="compositionally biased region" description="Low complexity" evidence="1">
    <location>
        <begin position="1586"/>
        <end position="1599"/>
    </location>
</feature>
<gene>
    <name evidence="4" type="ordered locus">TP03_0237</name>
</gene>
<dbReference type="InParanoid" id="Q4N0B2"/>
<dbReference type="SMART" id="SM00498">
    <property type="entry name" value="FH2"/>
    <property type="match status" value="1"/>
</dbReference>
<comment type="caution">
    <text evidence="4">The sequence shown here is derived from an EMBL/GenBank/DDBJ whole genome shotgun (WGS) entry which is preliminary data.</text>
</comment>
<feature type="compositionally biased region" description="Polar residues" evidence="1">
    <location>
        <begin position="1500"/>
        <end position="1510"/>
    </location>
</feature>
<feature type="compositionally biased region" description="Basic and acidic residues" evidence="1">
    <location>
        <begin position="386"/>
        <end position="395"/>
    </location>
</feature>
<keyword evidence="2" id="KW-0812">Transmembrane</keyword>